<evidence type="ECO:0000256" key="2">
    <source>
        <dbReference type="ARBA" id="ARBA00022737"/>
    </source>
</evidence>
<dbReference type="OrthoDB" id="6155529at2759"/>
<evidence type="ECO:0000313" key="8">
    <source>
        <dbReference type="EMBL" id="CAC5381504.1"/>
    </source>
</evidence>
<sequence>MEEESYIVMQNFDNEELGLSSADLNTIIQVPTLEPFILSGESVLENISSIDASGIHGDLLENLDQMELHLECDDDRNYDMPCISDDVHVLPTALFGNNVSLCISFSNNSSAKLEKECKNEYSCSLCNEKFKFESKFCRHMLNNHQVANPFQCESCNYAASCRKVLLKHFKRRHTKILDSKKTHFSDVTSASQNQNEQDPINEIVLPDTEPKYNTTGGSDRSDISHQERNNSHCVSQVDSVLKCSQCDYICKQKRSLLLHIKRHSGEYDSQCDICQKKFVTTTALKRHSKTHQETRSFVCTFESCDKSFKVKSALTDHERYVHGKTCIDVKQNGHKKQQNKSKNCDKKCNYKCTYDDCEKSFRDSYNLRTHMAVHTGVKEQKCPDCDFICVQKASMNWHLKSKHNKFYPTS</sequence>
<evidence type="ECO:0000256" key="3">
    <source>
        <dbReference type="ARBA" id="ARBA00022771"/>
    </source>
</evidence>
<evidence type="ECO:0000256" key="4">
    <source>
        <dbReference type="ARBA" id="ARBA00022833"/>
    </source>
</evidence>
<feature type="domain" description="C2H2-type" evidence="7">
    <location>
        <begin position="350"/>
        <end position="379"/>
    </location>
</feature>
<dbReference type="Pfam" id="PF13909">
    <property type="entry name" value="zf-H2C2_5"/>
    <property type="match status" value="1"/>
</dbReference>
<dbReference type="PROSITE" id="PS00028">
    <property type="entry name" value="ZINC_FINGER_C2H2_1"/>
    <property type="match status" value="6"/>
</dbReference>
<feature type="domain" description="C2H2-type" evidence="7">
    <location>
        <begin position="121"/>
        <end position="149"/>
    </location>
</feature>
<dbReference type="AlphaFoldDB" id="A0A6J8BF35"/>
<dbReference type="Gene3D" id="3.30.160.60">
    <property type="entry name" value="Classic Zinc Finger"/>
    <property type="match status" value="4"/>
</dbReference>
<feature type="domain" description="C2H2-type" evidence="7">
    <location>
        <begin position="297"/>
        <end position="322"/>
    </location>
</feature>
<name>A0A6J8BF35_MYTCO</name>
<dbReference type="SUPFAM" id="SSF57667">
    <property type="entry name" value="beta-beta-alpha zinc fingers"/>
    <property type="match status" value="4"/>
</dbReference>
<keyword evidence="3 5" id="KW-0863">Zinc-finger</keyword>
<feature type="domain" description="C2H2-type" evidence="7">
    <location>
        <begin position="241"/>
        <end position="268"/>
    </location>
</feature>
<dbReference type="PROSITE" id="PS50157">
    <property type="entry name" value="ZINC_FINGER_C2H2_2"/>
    <property type="match status" value="5"/>
</dbReference>
<proteinExistence type="predicted"/>
<dbReference type="PANTHER" id="PTHR24379:SF121">
    <property type="entry name" value="C2H2-TYPE DOMAIN-CONTAINING PROTEIN"/>
    <property type="match status" value="1"/>
</dbReference>
<dbReference type="InterPro" id="IPR036236">
    <property type="entry name" value="Znf_C2H2_sf"/>
</dbReference>
<dbReference type="InterPro" id="IPR013087">
    <property type="entry name" value="Znf_C2H2_type"/>
</dbReference>
<keyword evidence="2" id="KW-0677">Repeat</keyword>
<organism evidence="8 9">
    <name type="scientific">Mytilus coruscus</name>
    <name type="common">Sea mussel</name>
    <dbReference type="NCBI Taxonomy" id="42192"/>
    <lineage>
        <taxon>Eukaryota</taxon>
        <taxon>Metazoa</taxon>
        <taxon>Spiralia</taxon>
        <taxon>Lophotrochozoa</taxon>
        <taxon>Mollusca</taxon>
        <taxon>Bivalvia</taxon>
        <taxon>Autobranchia</taxon>
        <taxon>Pteriomorphia</taxon>
        <taxon>Mytilida</taxon>
        <taxon>Mytiloidea</taxon>
        <taxon>Mytilidae</taxon>
        <taxon>Mytilinae</taxon>
        <taxon>Mytilus</taxon>
    </lineage>
</organism>
<evidence type="ECO:0000256" key="1">
    <source>
        <dbReference type="ARBA" id="ARBA00022723"/>
    </source>
</evidence>
<keyword evidence="1" id="KW-0479">Metal-binding</keyword>
<evidence type="ECO:0000313" key="9">
    <source>
        <dbReference type="Proteomes" id="UP000507470"/>
    </source>
</evidence>
<dbReference type="Proteomes" id="UP000507470">
    <property type="component" value="Unassembled WGS sequence"/>
</dbReference>
<evidence type="ECO:0000256" key="5">
    <source>
        <dbReference type="PROSITE-ProRule" id="PRU00042"/>
    </source>
</evidence>
<dbReference type="FunFam" id="3.30.160.60:FF:000072">
    <property type="entry name" value="zinc finger protein 143 isoform X1"/>
    <property type="match status" value="1"/>
</dbReference>
<dbReference type="SMART" id="SM00355">
    <property type="entry name" value="ZnF_C2H2"/>
    <property type="match status" value="7"/>
</dbReference>
<protein>
    <submittedName>
        <fullName evidence="8">KRAB</fullName>
    </submittedName>
</protein>
<feature type="domain" description="C2H2-type" evidence="7">
    <location>
        <begin position="269"/>
        <end position="296"/>
    </location>
</feature>
<gene>
    <name evidence="8" type="ORF">MCOR_17360</name>
</gene>
<keyword evidence="4" id="KW-0862">Zinc</keyword>
<evidence type="ECO:0000259" key="7">
    <source>
        <dbReference type="PROSITE" id="PS50157"/>
    </source>
</evidence>
<feature type="compositionally biased region" description="Polar residues" evidence="6">
    <location>
        <begin position="185"/>
        <end position="198"/>
    </location>
</feature>
<dbReference type="EMBL" id="CACVKT020003067">
    <property type="protein sequence ID" value="CAC5381504.1"/>
    <property type="molecule type" value="Genomic_DNA"/>
</dbReference>
<dbReference type="PANTHER" id="PTHR24379">
    <property type="entry name" value="KRAB AND ZINC FINGER DOMAIN-CONTAINING"/>
    <property type="match status" value="1"/>
</dbReference>
<dbReference type="GO" id="GO:0008270">
    <property type="term" value="F:zinc ion binding"/>
    <property type="evidence" value="ECO:0007669"/>
    <property type="project" value="UniProtKB-KW"/>
</dbReference>
<feature type="region of interest" description="Disordered" evidence="6">
    <location>
        <begin position="185"/>
        <end position="225"/>
    </location>
</feature>
<reference evidence="8 9" key="1">
    <citation type="submission" date="2020-06" db="EMBL/GenBank/DDBJ databases">
        <authorList>
            <person name="Li R."/>
            <person name="Bekaert M."/>
        </authorList>
    </citation>
    <scope>NUCLEOTIDE SEQUENCE [LARGE SCALE GENOMIC DNA]</scope>
    <source>
        <strain evidence="9">wild</strain>
    </source>
</reference>
<accession>A0A6J8BF35</accession>
<dbReference type="Pfam" id="PF13894">
    <property type="entry name" value="zf-C2H2_4"/>
    <property type="match status" value="1"/>
</dbReference>
<dbReference type="Pfam" id="PF00096">
    <property type="entry name" value="zf-C2H2"/>
    <property type="match status" value="2"/>
</dbReference>
<keyword evidence="9" id="KW-1185">Reference proteome</keyword>
<evidence type="ECO:0000256" key="6">
    <source>
        <dbReference type="SAM" id="MobiDB-lite"/>
    </source>
</evidence>